<feature type="compositionally biased region" description="Low complexity" evidence="1">
    <location>
        <begin position="60"/>
        <end position="70"/>
    </location>
</feature>
<protein>
    <submittedName>
        <fullName evidence="2">Uncharacterized protein</fullName>
    </submittedName>
</protein>
<dbReference type="AlphaFoldDB" id="A0A9Q3BVN2"/>
<evidence type="ECO:0000313" key="3">
    <source>
        <dbReference type="Proteomes" id="UP000765509"/>
    </source>
</evidence>
<proteinExistence type="predicted"/>
<feature type="region of interest" description="Disordered" evidence="1">
    <location>
        <begin position="26"/>
        <end position="77"/>
    </location>
</feature>
<gene>
    <name evidence="2" type="ORF">O181_011628</name>
</gene>
<evidence type="ECO:0000313" key="2">
    <source>
        <dbReference type="EMBL" id="MBW0471913.1"/>
    </source>
</evidence>
<feature type="compositionally biased region" description="Acidic residues" evidence="1">
    <location>
        <begin position="42"/>
        <end position="59"/>
    </location>
</feature>
<sequence length="124" mass="13421">MEGEAPSRRGGVKSIRSRSFYGLFGGYPGISQGPRSKLGEAEHEEGEECVEEEEFEDTEVAAAPEAPEAPNLALSNQPIVYQAEPKFSQYDREDGSIYGTAHSSSYPKGQSKIPGIQDSIHEGT</sequence>
<name>A0A9Q3BVN2_9BASI</name>
<keyword evidence="3" id="KW-1185">Reference proteome</keyword>
<organism evidence="2 3">
    <name type="scientific">Austropuccinia psidii MF-1</name>
    <dbReference type="NCBI Taxonomy" id="1389203"/>
    <lineage>
        <taxon>Eukaryota</taxon>
        <taxon>Fungi</taxon>
        <taxon>Dikarya</taxon>
        <taxon>Basidiomycota</taxon>
        <taxon>Pucciniomycotina</taxon>
        <taxon>Pucciniomycetes</taxon>
        <taxon>Pucciniales</taxon>
        <taxon>Sphaerophragmiaceae</taxon>
        <taxon>Austropuccinia</taxon>
    </lineage>
</organism>
<feature type="region of interest" description="Disordered" evidence="1">
    <location>
        <begin position="91"/>
        <end position="124"/>
    </location>
</feature>
<reference evidence="2" key="1">
    <citation type="submission" date="2021-03" db="EMBL/GenBank/DDBJ databases">
        <title>Draft genome sequence of rust myrtle Austropuccinia psidii MF-1, a brazilian biotype.</title>
        <authorList>
            <person name="Quecine M.C."/>
            <person name="Pachon D.M.R."/>
            <person name="Bonatelli M.L."/>
            <person name="Correr F.H."/>
            <person name="Franceschini L.M."/>
            <person name="Leite T.F."/>
            <person name="Margarido G.R.A."/>
            <person name="Almeida C.A."/>
            <person name="Ferrarezi J.A."/>
            <person name="Labate C.A."/>
        </authorList>
    </citation>
    <scope>NUCLEOTIDE SEQUENCE</scope>
    <source>
        <strain evidence="2">MF-1</strain>
    </source>
</reference>
<dbReference type="Proteomes" id="UP000765509">
    <property type="component" value="Unassembled WGS sequence"/>
</dbReference>
<comment type="caution">
    <text evidence="2">The sequence shown here is derived from an EMBL/GenBank/DDBJ whole genome shotgun (WGS) entry which is preliminary data.</text>
</comment>
<dbReference type="EMBL" id="AVOT02002904">
    <property type="protein sequence ID" value="MBW0471913.1"/>
    <property type="molecule type" value="Genomic_DNA"/>
</dbReference>
<evidence type="ECO:0000256" key="1">
    <source>
        <dbReference type="SAM" id="MobiDB-lite"/>
    </source>
</evidence>
<accession>A0A9Q3BVN2</accession>